<keyword evidence="1" id="KW-0175">Coiled coil</keyword>
<accession>A0AAD5S8T7</accession>
<comment type="caution">
    <text evidence="3">The sequence shown here is derived from an EMBL/GenBank/DDBJ whole genome shotgun (WGS) entry which is preliminary data.</text>
</comment>
<evidence type="ECO:0000313" key="3">
    <source>
        <dbReference type="EMBL" id="KAJ3034599.1"/>
    </source>
</evidence>
<evidence type="ECO:0000313" key="4">
    <source>
        <dbReference type="Proteomes" id="UP001212841"/>
    </source>
</evidence>
<evidence type="ECO:0000256" key="1">
    <source>
        <dbReference type="SAM" id="Coils"/>
    </source>
</evidence>
<feature type="compositionally biased region" description="Basic and acidic residues" evidence="2">
    <location>
        <begin position="214"/>
        <end position="223"/>
    </location>
</feature>
<organism evidence="3 4">
    <name type="scientific">Rhizophlyctis rosea</name>
    <dbReference type="NCBI Taxonomy" id="64517"/>
    <lineage>
        <taxon>Eukaryota</taxon>
        <taxon>Fungi</taxon>
        <taxon>Fungi incertae sedis</taxon>
        <taxon>Chytridiomycota</taxon>
        <taxon>Chytridiomycota incertae sedis</taxon>
        <taxon>Chytridiomycetes</taxon>
        <taxon>Rhizophlyctidales</taxon>
        <taxon>Rhizophlyctidaceae</taxon>
        <taxon>Rhizophlyctis</taxon>
    </lineage>
</organism>
<name>A0AAD5S8T7_9FUNG</name>
<reference evidence="3" key="1">
    <citation type="submission" date="2020-05" db="EMBL/GenBank/DDBJ databases">
        <title>Phylogenomic resolution of chytrid fungi.</title>
        <authorList>
            <person name="Stajich J.E."/>
            <person name="Amses K."/>
            <person name="Simmons R."/>
            <person name="Seto K."/>
            <person name="Myers J."/>
            <person name="Bonds A."/>
            <person name="Quandt C.A."/>
            <person name="Barry K."/>
            <person name="Liu P."/>
            <person name="Grigoriev I."/>
            <person name="Longcore J.E."/>
            <person name="James T.Y."/>
        </authorList>
    </citation>
    <scope>NUCLEOTIDE SEQUENCE</scope>
    <source>
        <strain evidence="3">JEL0318</strain>
    </source>
</reference>
<dbReference type="EMBL" id="JADGJD010002141">
    <property type="protein sequence ID" value="KAJ3034599.1"/>
    <property type="molecule type" value="Genomic_DNA"/>
</dbReference>
<feature type="non-terminal residue" evidence="3">
    <location>
        <position position="385"/>
    </location>
</feature>
<feature type="compositionally biased region" description="Basic and acidic residues" evidence="2">
    <location>
        <begin position="317"/>
        <end position="327"/>
    </location>
</feature>
<gene>
    <name evidence="3" type="ORF">HK097_004463</name>
</gene>
<sequence length="385" mass="42965">ADKAKLLRDLESARDLCLSLERARDDFQKRCSALALELEQMQTVLGKLDTEREGLVAALGAEKLKCERLEHLIAVERTRKIQIERGVLDVQQAKGNLEAQLRALNEQQAITIQSLGDELKVAKDEGRSLRSRVENLEGRVREGQHSLLRAEGRCKELQRAVNELGEQNESKKRILEEIVNENKGSTTESQSSGQTDLEKRVLEELLTTQKQLRKYETRIENHKSHSQGRRTSPERRTRRKISVSGTESDVGSSIVVGESERDGLDGLTRSTVRSERRSITPTLRRPKSRQSEPEETEGSPAPGDTTSAGVSTSTSRRGSEVEGREQHGSGSKGLRRVSPKRGGTSPKEPKDKEKNEKKGKKVGEEELRESERVLDVLVELGDVGI</sequence>
<proteinExistence type="predicted"/>
<feature type="region of interest" description="Disordered" evidence="2">
    <location>
        <begin position="179"/>
        <end position="198"/>
    </location>
</feature>
<dbReference type="Proteomes" id="UP001212841">
    <property type="component" value="Unassembled WGS sequence"/>
</dbReference>
<feature type="compositionally biased region" description="Basic and acidic residues" evidence="2">
    <location>
        <begin position="347"/>
        <end position="371"/>
    </location>
</feature>
<protein>
    <submittedName>
        <fullName evidence="3">Uncharacterized protein</fullName>
    </submittedName>
</protein>
<keyword evidence="4" id="KW-1185">Reference proteome</keyword>
<feature type="compositionally biased region" description="Low complexity" evidence="2">
    <location>
        <begin position="184"/>
        <end position="195"/>
    </location>
</feature>
<evidence type="ECO:0000256" key="2">
    <source>
        <dbReference type="SAM" id="MobiDB-lite"/>
    </source>
</evidence>
<dbReference type="AlphaFoldDB" id="A0AAD5S8T7"/>
<feature type="region of interest" description="Disordered" evidence="2">
    <location>
        <begin position="214"/>
        <end position="371"/>
    </location>
</feature>
<feature type="compositionally biased region" description="Polar residues" evidence="2">
    <location>
        <begin position="304"/>
        <end position="316"/>
    </location>
</feature>
<feature type="coiled-coil region" evidence="1">
    <location>
        <begin position="3"/>
        <end position="30"/>
    </location>
</feature>